<dbReference type="RefSeq" id="WP_146167308.1">
    <property type="nucleotide sequence ID" value="NZ_PZZL01000003.1"/>
</dbReference>
<reference evidence="2 3" key="1">
    <citation type="submission" date="2018-04" db="EMBL/GenBank/DDBJ databases">
        <title>Genomic Encyclopedia of Archaeal and Bacterial Type Strains, Phase II (KMG-II): from individual species to whole genera.</title>
        <authorList>
            <person name="Goeker M."/>
        </authorList>
    </citation>
    <scope>NUCLEOTIDE SEQUENCE [LARGE SCALE GENOMIC DNA]</scope>
    <source>
        <strain evidence="2 3">DSM 25521</strain>
    </source>
</reference>
<accession>A0A2T4ZET6</accession>
<evidence type="ECO:0000256" key="1">
    <source>
        <dbReference type="SAM" id="SignalP"/>
    </source>
</evidence>
<dbReference type="AlphaFoldDB" id="A0A2T4ZET6"/>
<feature type="signal peptide" evidence="1">
    <location>
        <begin position="1"/>
        <end position="26"/>
    </location>
</feature>
<dbReference type="Proteomes" id="UP000241808">
    <property type="component" value="Unassembled WGS sequence"/>
</dbReference>
<evidence type="ECO:0000313" key="2">
    <source>
        <dbReference type="EMBL" id="PTM60393.1"/>
    </source>
</evidence>
<sequence length="454" mass="49392">MSDAMRTFQLIATFAAMLGGVAPSLAQQPTPIPSCSLGDTDWRSDPVFLRSQDPSARGRPGGALRCEQYDLSEYPVGAERLKVVVGRLFETGEGGGAGIEQPVRLIILSKGTGAQERVIGRFLEPYDISRDKPNFFTQLATTPDGGALVLVGWQIRTAYLVRNNEVRLVDSHAWLDAAIAATPPGWRAGPVRTLKPDSLDHNIKGYVALFRADADDPSRPGRADDEGQAIEVDLVVSETRLIAVNTRVVEGNSVQDDEWWERFVGQSEGMRSDRRRLPRGTETCDITAWSMDPDPAGMTLRAAPNAQARAIGRIPPPWKAPDRLGDRGQTYRSQFRVIGSRPGWFLVRDITAPGVAYGERYPRTLPQAPRGQGWVPASLIGAALANTGLARGELRQAPSEFSAIRPVAREPTPIGPGDVVERLHACSGNWGLVEIGGERGWWRGICANQVSNCS</sequence>
<evidence type="ECO:0000313" key="3">
    <source>
        <dbReference type="Proteomes" id="UP000241808"/>
    </source>
</evidence>
<gene>
    <name evidence="2" type="ORF">C8P69_103325</name>
</gene>
<feature type="chain" id="PRO_5015613588" description="SH3 domain-containing protein" evidence="1">
    <location>
        <begin position="27"/>
        <end position="454"/>
    </location>
</feature>
<dbReference type="EMBL" id="PZZL01000003">
    <property type="protein sequence ID" value="PTM60393.1"/>
    <property type="molecule type" value="Genomic_DNA"/>
</dbReference>
<keyword evidence="1" id="KW-0732">Signal</keyword>
<evidence type="ECO:0008006" key="4">
    <source>
        <dbReference type="Google" id="ProtNLM"/>
    </source>
</evidence>
<dbReference type="OrthoDB" id="7596208at2"/>
<proteinExistence type="predicted"/>
<organism evidence="2 3">
    <name type="scientific">Phreatobacter oligotrophus</name>
    <dbReference type="NCBI Taxonomy" id="1122261"/>
    <lineage>
        <taxon>Bacteria</taxon>
        <taxon>Pseudomonadati</taxon>
        <taxon>Pseudomonadota</taxon>
        <taxon>Alphaproteobacteria</taxon>
        <taxon>Hyphomicrobiales</taxon>
        <taxon>Phreatobacteraceae</taxon>
        <taxon>Phreatobacter</taxon>
    </lineage>
</organism>
<keyword evidence="3" id="KW-1185">Reference proteome</keyword>
<name>A0A2T4ZET6_9HYPH</name>
<protein>
    <recommendedName>
        <fullName evidence="4">SH3 domain-containing protein</fullName>
    </recommendedName>
</protein>
<comment type="caution">
    <text evidence="2">The sequence shown here is derived from an EMBL/GenBank/DDBJ whole genome shotgun (WGS) entry which is preliminary data.</text>
</comment>